<dbReference type="EMBL" id="ML987193">
    <property type="protein sequence ID" value="KAF2251277.1"/>
    <property type="molecule type" value="Genomic_DNA"/>
</dbReference>
<dbReference type="GeneID" id="54579082"/>
<dbReference type="RefSeq" id="XP_033686281.1">
    <property type="nucleotide sequence ID" value="XM_033825752.1"/>
</dbReference>
<dbReference type="Pfam" id="PF07110">
    <property type="entry name" value="EthD"/>
    <property type="match status" value="1"/>
</dbReference>
<dbReference type="GO" id="GO:0005739">
    <property type="term" value="C:mitochondrion"/>
    <property type="evidence" value="ECO:0007669"/>
    <property type="project" value="TreeGrafter"/>
</dbReference>
<dbReference type="InterPro" id="IPR009799">
    <property type="entry name" value="EthD_dom"/>
</dbReference>
<dbReference type="PANTHER" id="PTHR43658:SF8">
    <property type="entry name" value="17-BETA-HYDROXYSTEROID DEHYDROGENASE 14-RELATED"/>
    <property type="match status" value="1"/>
</dbReference>
<dbReference type="SUPFAM" id="SSF51735">
    <property type="entry name" value="NAD(P)-binding Rossmann-fold domains"/>
    <property type="match status" value="1"/>
</dbReference>
<proteinExistence type="inferred from homology"/>
<keyword evidence="5" id="KW-1185">Reference proteome</keyword>
<dbReference type="GO" id="GO:0006635">
    <property type="term" value="P:fatty acid beta-oxidation"/>
    <property type="evidence" value="ECO:0007669"/>
    <property type="project" value="TreeGrafter"/>
</dbReference>
<dbReference type="Proteomes" id="UP000800094">
    <property type="component" value="Unassembled WGS sequence"/>
</dbReference>
<protein>
    <submittedName>
        <fullName evidence="4">NAD(P)-binding protein</fullName>
    </submittedName>
</protein>
<dbReference type="GO" id="GO:0008670">
    <property type="term" value="F:2,4-dienoyl-CoA reductase (NADPH) activity"/>
    <property type="evidence" value="ECO:0007669"/>
    <property type="project" value="TreeGrafter"/>
</dbReference>
<evidence type="ECO:0000313" key="4">
    <source>
        <dbReference type="EMBL" id="KAF2251277.1"/>
    </source>
</evidence>
<reference evidence="4" key="1">
    <citation type="journal article" date="2020" name="Stud. Mycol.">
        <title>101 Dothideomycetes genomes: a test case for predicting lifestyles and emergence of pathogens.</title>
        <authorList>
            <person name="Haridas S."/>
            <person name="Albert R."/>
            <person name="Binder M."/>
            <person name="Bloem J."/>
            <person name="Labutti K."/>
            <person name="Salamov A."/>
            <person name="Andreopoulos B."/>
            <person name="Baker S."/>
            <person name="Barry K."/>
            <person name="Bills G."/>
            <person name="Bluhm B."/>
            <person name="Cannon C."/>
            <person name="Castanera R."/>
            <person name="Culley D."/>
            <person name="Daum C."/>
            <person name="Ezra D."/>
            <person name="Gonzalez J."/>
            <person name="Henrissat B."/>
            <person name="Kuo A."/>
            <person name="Liang C."/>
            <person name="Lipzen A."/>
            <person name="Lutzoni F."/>
            <person name="Magnuson J."/>
            <person name="Mondo S."/>
            <person name="Nolan M."/>
            <person name="Ohm R."/>
            <person name="Pangilinan J."/>
            <person name="Park H.-J."/>
            <person name="Ramirez L."/>
            <person name="Alfaro M."/>
            <person name="Sun H."/>
            <person name="Tritt A."/>
            <person name="Yoshinaga Y."/>
            <person name="Zwiers L.-H."/>
            <person name="Turgeon B."/>
            <person name="Goodwin S."/>
            <person name="Spatafora J."/>
            <person name="Crous P."/>
            <person name="Grigoriev I."/>
        </authorList>
    </citation>
    <scope>NUCLEOTIDE SEQUENCE</scope>
    <source>
        <strain evidence="4">CBS 122368</strain>
    </source>
</reference>
<dbReference type="OrthoDB" id="5296at2759"/>
<dbReference type="Gene3D" id="3.40.50.720">
    <property type="entry name" value="NAD(P)-binding Rossmann-like Domain"/>
    <property type="match status" value="1"/>
</dbReference>
<dbReference type="PRINTS" id="PR00081">
    <property type="entry name" value="GDHRDH"/>
</dbReference>
<evidence type="ECO:0000256" key="2">
    <source>
        <dbReference type="ARBA" id="ARBA00023002"/>
    </source>
</evidence>
<evidence type="ECO:0000256" key="1">
    <source>
        <dbReference type="ARBA" id="ARBA00005986"/>
    </source>
</evidence>
<dbReference type="AlphaFoldDB" id="A0A6A6IM04"/>
<feature type="domain" description="EthD" evidence="3">
    <location>
        <begin position="16"/>
        <end position="50"/>
    </location>
</feature>
<name>A0A6A6IM04_9PLEO</name>
<evidence type="ECO:0000259" key="3">
    <source>
        <dbReference type="Pfam" id="PF07110"/>
    </source>
</evidence>
<dbReference type="PANTHER" id="PTHR43658">
    <property type="entry name" value="SHORT-CHAIN DEHYDROGENASE/REDUCTASE"/>
    <property type="match status" value="1"/>
</dbReference>
<dbReference type="InterPro" id="IPR011008">
    <property type="entry name" value="Dimeric_a/b-barrel"/>
</dbReference>
<keyword evidence="2" id="KW-0560">Oxidoreductase</keyword>
<sequence>MSTESLIRVTVLVNRKPGTTEEEFSKYWAYKHGPLATDWLKRNGIIKYVQDFEAAFLDPYYQEVIQPDEKELIDMESIAVTIGVEYVVIEEGEIVERHARNTMNSIDIPLKDKIILITGGASGIGLCLTKQSHAAGARVLVADLRTTPEFDSFAAGKSNILYVQSDVSHWPDFLKLFDACEKKWNDVPDAYGICAGLFEPSFSNFWDDPEEEKGYKQVDVNVSHPIKLTRLAIKKSLGRGKRASHAIVGFVKSMKDSEPLTGVKITTICPGLVNTPLVTLDKREQYSFHENKALTPHSVAKNMLELIQKKEYGCGTVLELSKAGTRVVPEWNISPPSAEGTGQNEVELAAGLEALLAPIQATLAREKAAKL</sequence>
<dbReference type="Pfam" id="PF00106">
    <property type="entry name" value="adh_short"/>
    <property type="match status" value="1"/>
</dbReference>
<accession>A0A6A6IM04</accession>
<dbReference type="InterPro" id="IPR036291">
    <property type="entry name" value="NAD(P)-bd_dom_sf"/>
</dbReference>
<gene>
    <name evidence="4" type="ORF">BU26DRAFT_481884</name>
</gene>
<dbReference type="InterPro" id="IPR002347">
    <property type="entry name" value="SDR_fam"/>
</dbReference>
<organism evidence="4 5">
    <name type="scientific">Trematosphaeria pertusa</name>
    <dbReference type="NCBI Taxonomy" id="390896"/>
    <lineage>
        <taxon>Eukaryota</taxon>
        <taxon>Fungi</taxon>
        <taxon>Dikarya</taxon>
        <taxon>Ascomycota</taxon>
        <taxon>Pezizomycotina</taxon>
        <taxon>Dothideomycetes</taxon>
        <taxon>Pleosporomycetidae</taxon>
        <taxon>Pleosporales</taxon>
        <taxon>Massarineae</taxon>
        <taxon>Trematosphaeriaceae</taxon>
        <taxon>Trematosphaeria</taxon>
    </lineage>
</organism>
<evidence type="ECO:0000313" key="5">
    <source>
        <dbReference type="Proteomes" id="UP000800094"/>
    </source>
</evidence>
<dbReference type="Gene3D" id="3.30.70.100">
    <property type="match status" value="1"/>
</dbReference>
<dbReference type="SUPFAM" id="SSF54909">
    <property type="entry name" value="Dimeric alpha+beta barrel"/>
    <property type="match status" value="1"/>
</dbReference>
<comment type="similarity">
    <text evidence="1">Belongs to the tpcK family.</text>
</comment>